<dbReference type="Proteomes" id="UP001652625">
    <property type="component" value="Chromosome 06"/>
</dbReference>
<name>A0ABM4C525_HYDVU</name>
<gene>
    <name evidence="2" type="primary">LOC136082041</name>
</gene>
<organism evidence="1 2">
    <name type="scientific">Hydra vulgaris</name>
    <name type="common">Hydra</name>
    <name type="synonym">Hydra attenuata</name>
    <dbReference type="NCBI Taxonomy" id="6087"/>
    <lineage>
        <taxon>Eukaryota</taxon>
        <taxon>Metazoa</taxon>
        <taxon>Cnidaria</taxon>
        <taxon>Hydrozoa</taxon>
        <taxon>Hydroidolina</taxon>
        <taxon>Anthoathecata</taxon>
        <taxon>Aplanulata</taxon>
        <taxon>Hydridae</taxon>
        <taxon>Hydra</taxon>
    </lineage>
</organism>
<proteinExistence type="predicted"/>
<dbReference type="RefSeq" id="XP_065656675.1">
    <property type="nucleotide sequence ID" value="XM_065800603.1"/>
</dbReference>
<protein>
    <submittedName>
        <fullName evidence="2">Uncharacterized protein LOC136082041 isoform X3</fullName>
    </submittedName>
</protein>
<sequence>MEEMKQTQKEIQETQRIQTNMLQILLQHYNKSADKTELPDDVVFPMQSMDNFQEIEERLKNNDFANALIGYLSDLGGRDIWETTKRIMKFFMVKNLAILFNMQGTKGKRSFSNKPSRKVLAQGTVTEKMLNNKWENGWEVSETGTVVAQKEIREKNKRKQIVLMQIGLDLITCTCRYILLFRFIVQCSL</sequence>
<evidence type="ECO:0000313" key="2">
    <source>
        <dbReference type="RefSeq" id="XP_065656675.1"/>
    </source>
</evidence>
<dbReference type="PANTHER" id="PTHR34153">
    <property type="entry name" value="SI:CH211-262H13.3-RELATED-RELATED"/>
    <property type="match status" value="1"/>
</dbReference>
<evidence type="ECO:0000313" key="1">
    <source>
        <dbReference type="Proteomes" id="UP001652625"/>
    </source>
</evidence>
<dbReference type="GeneID" id="136082041"/>
<keyword evidence="1" id="KW-1185">Reference proteome</keyword>
<reference evidence="2" key="1">
    <citation type="submission" date="2025-08" db="UniProtKB">
        <authorList>
            <consortium name="RefSeq"/>
        </authorList>
    </citation>
    <scope>IDENTIFICATION</scope>
</reference>
<accession>A0ABM4C525</accession>
<dbReference type="PANTHER" id="PTHR34153:SF2">
    <property type="entry name" value="SI:CH211-262H13.3-RELATED"/>
    <property type="match status" value="1"/>
</dbReference>